<dbReference type="Gene3D" id="3.40.50.150">
    <property type="entry name" value="Vaccinia Virus protein VP39"/>
    <property type="match status" value="1"/>
</dbReference>
<accession>A0A8H3FDA9</accession>
<feature type="binding site" evidence="3">
    <location>
        <position position="129"/>
    </location>
    <ligand>
        <name>S-adenosyl-L-methionine</name>
        <dbReference type="ChEBI" id="CHEBI:59789"/>
    </ligand>
</feature>
<name>A0A8H3FDA9_9LECA</name>
<evidence type="ECO:0000313" key="5">
    <source>
        <dbReference type="EMBL" id="CAF9921525.1"/>
    </source>
</evidence>
<comment type="caution">
    <text evidence="5">The sequence shown here is derived from an EMBL/GenBank/DDBJ whole genome shotgun (WGS) entry which is preliminary data.</text>
</comment>
<reference evidence="5" key="1">
    <citation type="submission" date="2021-03" db="EMBL/GenBank/DDBJ databases">
        <authorList>
            <person name="Tagirdzhanova G."/>
        </authorList>
    </citation>
    <scope>NUCLEOTIDE SEQUENCE</scope>
</reference>
<evidence type="ECO:0008006" key="7">
    <source>
        <dbReference type="Google" id="ProtNLM"/>
    </source>
</evidence>
<sequence length="431" mass="48340">MAKKNIYEGDVDFAVLALQSPAFNQHLKSNGQLDFSNPEAVQQLTKSLLERDFAIKLDLPDDRLCPPVPNRFNYILWIQDLLDTTSDSYADRYDVERTITGLDIGTGASCIYPLLGCSQRLKWRFAVTDLDEKNMTYAKRNILQNNLKSRIRPLQTKPNDPLIPLDAFGLKSIDFTICNPPFYASTSDLLSSAAAKSRPPRSACTGADIEMVTPGGEIAFVSRMVDESKILKDSCQWYTSMLGKYSSVEIIIENLRGAGVENWAVKDLVQGNKTRRWAVAWSWGSMRPSHDVARGTSTLPKHLLPFSSESSFKVVEMSIDTCSQRLNTTLQALGLRWQYRPIMATGVGFADGNVWSRAARRKQQQSPTNSTDKDQAMDQEDEDGGPALGFKIQLRKETEGVVQVMVRWLQGRDSVLFESFCGMLKRQLKVS</sequence>
<dbReference type="AlphaFoldDB" id="A0A8H3FDA9"/>
<gene>
    <name evidence="5" type="ORF">ALECFALPRED_001818</name>
</gene>
<dbReference type="OrthoDB" id="514248at2759"/>
<evidence type="ECO:0000256" key="3">
    <source>
        <dbReference type="PIRSR" id="PIRSR037350-1"/>
    </source>
</evidence>
<dbReference type="PANTHER" id="PTHR13393">
    <property type="entry name" value="SAM-DEPENDENT METHYLTRANSFERASE"/>
    <property type="match status" value="1"/>
</dbReference>
<dbReference type="GO" id="GO:0070475">
    <property type="term" value="P:rRNA base methylation"/>
    <property type="evidence" value="ECO:0007669"/>
    <property type="project" value="TreeGrafter"/>
</dbReference>
<feature type="binding site" evidence="3">
    <location>
        <position position="71"/>
    </location>
    <ligand>
        <name>S-adenosyl-L-methionine</name>
        <dbReference type="ChEBI" id="CHEBI:59789"/>
    </ligand>
</feature>
<evidence type="ECO:0000313" key="6">
    <source>
        <dbReference type="Proteomes" id="UP000664203"/>
    </source>
</evidence>
<feature type="region of interest" description="Disordered" evidence="4">
    <location>
        <begin position="358"/>
        <end position="387"/>
    </location>
</feature>
<keyword evidence="2" id="KW-0808">Transferase</keyword>
<dbReference type="InterPro" id="IPR010286">
    <property type="entry name" value="METTL16/RlmF"/>
</dbReference>
<feature type="binding site" evidence="3">
    <location>
        <position position="105"/>
    </location>
    <ligand>
        <name>S-adenosyl-L-methionine</name>
        <dbReference type="ChEBI" id="CHEBI:59789"/>
    </ligand>
</feature>
<evidence type="ECO:0000256" key="4">
    <source>
        <dbReference type="SAM" id="MobiDB-lite"/>
    </source>
</evidence>
<keyword evidence="1" id="KW-0489">Methyltransferase</keyword>
<dbReference type="GO" id="GO:0005634">
    <property type="term" value="C:nucleus"/>
    <property type="evidence" value="ECO:0007669"/>
    <property type="project" value="TreeGrafter"/>
</dbReference>
<protein>
    <recommendedName>
        <fullName evidence="7">U6 small nuclear RNA (adenine-(43)-N(6))-methyltransferase</fullName>
    </recommendedName>
</protein>
<evidence type="ECO:0000256" key="2">
    <source>
        <dbReference type="ARBA" id="ARBA00022679"/>
    </source>
</evidence>
<dbReference type="Pfam" id="PF05971">
    <property type="entry name" value="Methyltransf_10"/>
    <property type="match status" value="1"/>
</dbReference>
<organism evidence="5 6">
    <name type="scientific">Alectoria fallacina</name>
    <dbReference type="NCBI Taxonomy" id="1903189"/>
    <lineage>
        <taxon>Eukaryota</taxon>
        <taxon>Fungi</taxon>
        <taxon>Dikarya</taxon>
        <taxon>Ascomycota</taxon>
        <taxon>Pezizomycotina</taxon>
        <taxon>Lecanoromycetes</taxon>
        <taxon>OSLEUM clade</taxon>
        <taxon>Lecanoromycetidae</taxon>
        <taxon>Lecanorales</taxon>
        <taxon>Lecanorineae</taxon>
        <taxon>Parmeliaceae</taxon>
        <taxon>Alectoria</taxon>
    </lineage>
</organism>
<dbReference type="GO" id="GO:0008168">
    <property type="term" value="F:methyltransferase activity"/>
    <property type="evidence" value="ECO:0007669"/>
    <property type="project" value="UniProtKB-UniRule"/>
</dbReference>
<keyword evidence="3" id="KW-0949">S-adenosyl-L-methionine</keyword>
<dbReference type="Proteomes" id="UP000664203">
    <property type="component" value="Unassembled WGS sequence"/>
</dbReference>
<dbReference type="SUPFAM" id="SSF53335">
    <property type="entry name" value="S-adenosyl-L-methionine-dependent methyltransferases"/>
    <property type="match status" value="1"/>
</dbReference>
<dbReference type="EMBL" id="CAJPDR010000147">
    <property type="protein sequence ID" value="CAF9921525.1"/>
    <property type="molecule type" value="Genomic_DNA"/>
</dbReference>
<evidence type="ECO:0000256" key="1">
    <source>
        <dbReference type="ARBA" id="ARBA00022603"/>
    </source>
</evidence>
<dbReference type="InterPro" id="IPR029063">
    <property type="entry name" value="SAM-dependent_MTases_sf"/>
</dbReference>
<keyword evidence="6" id="KW-1185">Reference proteome</keyword>
<feature type="binding site" evidence="3">
    <location>
        <position position="179"/>
    </location>
    <ligand>
        <name>S-adenosyl-L-methionine</name>
        <dbReference type="ChEBI" id="CHEBI:59789"/>
    </ligand>
</feature>
<proteinExistence type="predicted"/>
<dbReference type="PANTHER" id="PTHR13393:SF0">
    <property type="entry name" value="RNA N6-ADENOSINE-METHYLTRANSFERASE METTL16"/>
    <property type="match status" value="1"/>
</dbReference>